<evidence type="ECO:0000259" key="12">
    <source>
        <dbReference type="PROSITE" id="PS50157"/>
    </source>
</evidence>
<dbReference type="PROSITE" id="PS00028">
    <property type="entry name" value="ZINC_FINGER_C2H2_1"/>
    <property type="match status" value="1"/>
</dbReference>
<dbReference type="PANTHER" id="PTHR10593">
    <property type="entry name" value="SERINE/THREONINE-PROTEIN KINASE RIO"/>
    <property type="match status" value="1"/>
</dbReference>
<proteinExistence type="predicted"/>
<keyword evidence="1" id="KW-0479">Metal-binding</keyword>
<dbReference type="Pfam" id="PF22995">
    <property type="entry name" value="C2CH-3rd_BIRD-IDD"/>
    <property type="match status" value="1"/>
</dbReference>
<dbReference type="InterPro" id="IPR055186">
    <property type="entry name" value="C2H2-2nd_BIRD-IDD"/>
</dbReference>
<dbReference type="Pfam" id="PF00096">
    <property type="entry name" value="zf-C2H2"/>
    <property type="match status" value="1"/>
</dbReference>
<evidence type="ECO:0000313" key="16">
    <source>
        <dbReference type="Proteomes" id="UP000639772"/>
    </source>
</evidence>
<evidence type="ECO:0000256" key="10">
    <source>
        <dbReference type="PROSITE-ProRule" id="PRU00042"/>
    </source>
</evidence>
<keyword evidence="3 10" id="KW-0863">Zinc-finger</keyword>
<evidence type="ECO:0000313" key="15">
    <source>
        <dbReference type="Proteomes" id="UP000636800"/>
    </source>
</evidence>
<evidence type="ECO:0000256" key="4">
    <source>
        <dbReference type="ARBA" id="ARBA00022833"/>
    </source>
</evidence>
<keyword evidence="6" id="KW-0804">Transcription</keyword>
<dbReference type="Proteomes" id="UP000639772">
    <property type="component" value="Unassembled WGS sequence"/>
</dbReference>
<evidence type="ECO:0000256" key="2">
    <source>
        <dbReference type="ARBA" id="ARBA00022737"/>
    </source>
</evidence>
<dbReference type="SUPFAM" id="SSF57667">
    <property type="entry name" value="beta-beta-alpha zinc fingers"/>
    <property type="match status" value="1"/>
</dbReference>
<dbReference type="PANTHER" id="PTHR10593:SF236">
    <property type="entry name" value="PROTEIN INDETERMINATE-DOMAIN 11"/>
    <property type="match status" value="1"/>
</dbReference>
<evidence type="ECO:0000256" key="7">
    <source>
        <dbReference type="ARBA" id="ARBA00059785"/>
    </source>
</evidence>
<protein>
    <recommendedName>
        <fullName evidence="8">Protein EARLY HEADING DATE 2</fullName>
    </recommendedName>
    <alternativeName>
        <fullName evidence="9">Protein RICE INDETERMINATE 1</fullName>
    </alternativeName>
</protein>
<dbReference type="FunFam" id="3.30.160.60:FF:000131">
    <property type="entry name" value="protein indeterminate-domain 5, chloroplastic-like"/>
    <property type="match status" value="1"/>
</dbReference>
<evidence type="ECO:0000256" key="5">
    <source>
        <dbReference type="ARBA" id="ARBA00023015"/>
    </source>
</evidence>
<dbReference type="FunFam" id="3.30.160.60:FF:000554">
    <property type="entry name" value="protein indeterminate-domain 12-like"/>
    <property type="match status" value="1"/>
</dbReference>
<keyword evidence="2" id="KW-0677">Repeat</keyword>
<comment type="caution">
    <text evidence="14">The sequence shown here is derived from an EMBL/GenBank/DDBJ whole genome shotgun (WGS) entry which is preliminary data.</text>
</comment>
<evidence type="ECO:0000256" key="3">
    <source>
        <dbReference type="ARBA" id="ARBA00022771"/>
    </source>
</evidence>
<evidence type="ECO:0000256" key="6">
    <source>
        <dbReference type="ARBA" id="ARBA00023163"/>
    </source>
</evidence>
<keyword evidence="5" id="KW-0805">Transcription regulation</keyword>
<keyword evidence="4" id="KW-0862">Zinc</keyword>
<evidence type="ECO:0000256" key="1">
    <source>
        <dbReference type="ARBA" id="ARBA00022723"/>
    </source>
</evidence>
<dbReference type="Gene3D" id="3.30.160.60">
    <property type="entry name" value="Classic Zinc Finger"/>
    <property type="match status" value="2"/>
</dbReference>
<feature type="region of interest" description="Disordered" evidence="11">
    <location>
        <begin position="439"/>
        <end position="470"/>
    </location>
</feature>
<organism evidence="14 16">
    <name type="scientific">Vanilla planifolia</name>
    <name type="common">Vanilla</name>
    <dbReference type="NCBI Taxonomy" id="51239"/>
    <lineage>
        <taxon>Eukaryota</taxon>
        <taxon>Viridiplantae</taxon>
        <taxon>Streptophyta</taxon>
        <taxon>Embryophyta</taxon>
        <taxon>Tracheophyta</taxon>
        <taxon>Spermatophyta</taxon>
        <taxon>Magnoliopsida</taxon>
        <taxon>Liliopsida</taxon>
        <taxon>Asparagales</taxon>
        <taxon>Orchidaceae</taxon>
        <taxon>Vanilloideae</taxon>
        <taxon>Vanilleae</taxon>
        <taxon>Vanilla</taxon>
    </lineage>
</organism>
<sequence>MMKGLMIPPHQLLVEENMSNLTSASGEASVSSNQQSSFASPNPNPNPPPAKKKRNLPGNPDPEAEVIALSPKTLMATNRFICEICNKGFQRDQNLQLHRRGHNLPWKLKQRSSKEVRKKVYICPEITCVHHDPSRALGDLTGIKKHFSRKHGEKKWKCDKCSKKYAVQSDWKAHSKICGTREYRCDCGTLFSRRDSFITHRAFCDALAEESARSITGTGNLLGNPHPLLFPQQPPQIDDASQYPQLMRAAVDSSAGNGNIIANHALQELTLKREIQQVPFGARPDLPAWLATQGSTASLNHLDLPSSLYSSRIETEYSQENHPPPPGTMPSDLPEYLIQAPAGPTAPPAHMSATALLQKAAQMGATMSRPTSLHTQMVGHGSANGTGSSNSGAAVFGFGLSASHHQENVGHVHGSAGPSPLLHGLMMNGMDRGSLEMLGSKRHESSNSISEGHGRGHGRSEEGANAGGISDGLTRDFLGLRAFSHRDLFNMAGLETCMSTTSSSYNEHQSKKPWHGN</sequence>
<dbReference type="GO" id="GO:0005634">
    <property type="term" value="C:nucleus"/>
    <property type="evidence" value="ECO:0007669"/>
    <property type="project" value="TreeGrafter"/>
</dbReference>
<dbReference type="Pfam" id="PF22992">
    <property type="entry name" value="C2CH-4th_BIRD-IDD"/>
    <property type="match status" value="1"/>
</dbReference>
<evidence type="ECO:0000256" key="9">
    <source>
        <dbReference type="ARBA" id="ARBA00083437"/>
    </source>
</evidence>
<reference evidence="15 16" key="1">
    <citation type="journal article" date="2020" name="Nat. Food">
        <title>A phased Vanilla planifolia genome enables genetic improvement of flavour and production.</title>
        <authorList>
            <person name="Hasing T."/>
            <person name="Tang H."/>
            <person name="Brym M."/>
            <person name="Khazi F."/>
            <person name="Huang T."/>
            <person name="Chambers A.H."/>
        </authorList>
    </citation>
    <scope>NUCLEOTIDE SEQUENCE [LARGE SCALE GENOMIC DNA]</scope>
    <source>
        <tissue evidence="14">Leaf</tissue>
    </source>
</reference>
<evidence type="ECO:0000313" key="13">
    <source>
        <dbReference type="EMBL" id="KAG0450753.1"/>
    </source>
</evidence>
<dbReference type="Proteomes" id="UP000636800">
    <property type="component" value="Unassembled WGS sequence"/>
</dbReference>
<feature type="compositionally biased region" description="Low complexity" evidence="11">
    <location>
        <begin position="28"/>
        <end position="41"/>
    </location>
</feature>
<keyword evidence="15" id="KW-1185">Reference proteome</keyword>
<dbReference type="InterPro" id="IPR031140">
    <property type="entry name" value="IDD1-16"/>
</dbReference>
<dbReference type="GO" id="GO:0008270">
    <property type="term" value="F:zinc ion binding"/>
    <property type="evidence" value="ECO:0007669"/>
    <property type="project" value="UniProtKB-KW"/>
</dbReference>
<dbReference type="GO" id="GO:0003700">
    <property type="term" value="F:DNA-binding transcription factor activity"/>
    <property type="evidence" value="ECO:0007669"/>
    <property type="project" value="TreeGrafter"/>
</dbReference>
<gene>
    <name evidence="14" type="ORF">HPP92_026552</name>
    <name evidence="13" type="ORF">HPP92_026780</name>
</gene>
<feature type="region of interest" description="Disordered" evidence="11">
    <location>
        <begin position="22"/>
        <end position="64"/>
    </location>
</feature>
<accession>A0A835PD46</accession>
<comment type="function">
    <text evidence="7">Transcription activator that acts as a flowering master switch in both long and short days, independently of the circadian clock. Promotes flowering upstream of HD1 by up-regulating FTL1, FTL4, FTL5, FTL6, EHD1, HD3A and RFT1. Seems to repress FTL11 expression. May recognize the consensus motif 5'-TTTGTCGTAAT-3' in target gene promoters.</text>
</comment>
<name>A0A835PD46_VANPL</name>
<feature type="compositionally biased region" description="Basic and acidic residues" evidence="11">
    <location>
        <begin position="452"/>
        <end position="462"/>
    </location>
</feature>
<dbReference type="OrthoDB" id="6354171at2759"/>
<dbReference type="EMBL" id="JADCNL010000088">
    <property type="protein sequence ID" value="KAG0450753.1"/>
    <property type="molecule type" value="Genomic_DNA"/>
</dbReference>
<dbReference type="EMBL" id="JADCNM010000089">
    <property type="protein sequence ID" value="KAG0450829.1"/>
    <property type="molecule type" value="Genomic_DNA"/>
</dbReference>
<dbReference type="InterPro" id="IPR013087">
    <property type="entry name" value="Znf_C2H2_type"/>
</dbReference>
<dbReference type="InterPro" id="IPR055187">
    <property type="entry name" value="C2CH-3rd_BIRD-IDD"/>
</dbReference>
<dbReference type="Pfam" id="PF22996">
    <property type="entry name" value="C2H2-2nd_BIRD-IDD"/>
    <property type="match status" value="1"/>
</dbReference>
<evidence type="ECO:0000256" key="8">
    <source>
        <dbReference type="ARBA" id="ARBA00072973"/>
    </source>
</evidence>
<dbReference type="InterPro" id="IPR055185">
    <property type="entry name" value="C2CH-4th_BIRD-IDD"/>
</dbReference>
<evidence type="ECO:0000256" key="11">
    <source>
        <dbReference type="SAM" id="MobiDB-lite"/>
    </source>
</evidence>
<feature type="domain" description="C2H2-type" evidence="12">
    <location>
        <begin position="80"/>
        <end position="102"/>
    </location>
</feature>
<dbReference type="AlphaFoldDB" id="A0A835PD46"/>
<dbReference type="SMART" id="SM00355">
    <property type="entry name" value="ZnF_C2H2"/>
    <property type="match status" value="3"/>
</dbReference>
<evidence type="ECO:0000313" key="14">
    <source>
        <dbReference type="EMBL" id="KAG0450829.1"/>
    </source>
</evidence>
<dbReference type="InterPro" id="IPR036236">
    <property type="entry name" value="Znf_C2H2_sf"/>
</dbReference>
<dbReference type="PROSITE" id="PS50157">
    <property type="entry name" value="ZINC_FINGER_C2H2_2"/>
    <property type="match status" value="1"/>
</dbReference>